<reference evidence="2" key="1">
    <citation type="submission" date="2016-01" db="EMBL/GenBank/DDBJ databases">
        <authorList>
            <person name="Peeters C."/>
        </authorList>
    </citation>
    <scope>NUCLEOTIDE SEQUENCE</scope>
    <source>
        <strain evidence="2">LMG 29322</strain>
    </source>
</reference>
<dbReference type="InterPro" id="IPR013108">
    <property type="entry name" value="Amidohydro_3"/>
</dbReference>
<dbReference type="EMBL" id="FCOA02000023">
    <property type="protein sequence ID" value="SAK82385.1"/>
    <property type="molecule type" value="Genomic_DNA"/>
</dbReference>
<name>A0A158CJ81_9BURK</name>
<evidence type="ECO:0000313" key="3">
    <source>
        <dbReference type="Proteomes" id="UP000054851"/>
    </source>
</evidence>
<dbReference type="GO" id="GO:0005829">
    <property type="term" value="C:cytosol"/>
    <property type="evidence" value="ECO:0007669"/>
    <property type="project" value="TreeGrafter"/>
</dbReference>
<dbReference type="InterPro" id="IPR023100">
    <property type="entry name" value="D-aminoacylase_insert_dom_sf"/>
</dbReference>
<proteinExistence type="predicted"/>
<dbReference type="RefSeq" id="WP_061170556.1">
    <property type="nucleotide sequence ID" value="NZ_FCOA02000023.1"/>
</dbReference>
<dbReference type="InterPro" id="IPR050378">
    <property type="entry name" value="Metallo-dep_Hydrolases_sf"/>
</dbReference>
<dbReference type="GO" id="GO:0016812">
    <property type="term" value="F:hydrolase activity, acting on carbon-nitrogen (but not peptide) bonds, in cyclic amides"/>
    <property type="evidence" value="ECO:0007669"/>
    <property type="project" value="TreeGrafter"/>
</dbReference>
<dbReference type="GO" id="GO:0016811">
    <property type="term" value="F:hydrolase activity, acting on carbon-nitrogen (but not peptide) bonds, in linear amides"/>
    <property type="evidence" value="ECO:0007669"/>
    <property type="project" value="InterPro"/>
</dbReference>
<dbReference type="STRING" id="1777140.AWB79_05477"/>
<dbReference type="Proteomes" id="UP000054851">
    <property type="component" value="Unassembled WGS sequence"/>
</dbReference>
<dbReference type="PANTHER" id="PTHR11647">
    <property type="entry name" value="HYDRANTOINASE/DIHYDROPYRIMIDINASE FAMILY MEMBER"/>
    <property type="match status" value="1"/>
</dbReference>
<protein>
    <submittedName>
        <fullName evidence="2">N-acyl-D-amino-acid deacylase</fullName>
    </submittedName>
</protein>
<dbReference type="Pfam" id="PF07969">
    <property type="entry name" value="Amidohydro_3"/>
    <property type="match status" value="2"/>
</dbReference>
<dbReference type="SUPFAM" id="SSF51338">
    <property type="entry name" value="Composite domain of metallo-dependent hydrolases"/>
    <property type="match status" value="1"/>
</dbReference>
<dbReference type="Gene3D" id="3.20.20.140">
    <property type="entry name" value="Metal-dependent hydrolases"/>
    <property type="match status" value="1"/>
</dbReference>
<accession>A0A158CJ81</accession>
<dbReference type="Gene3D" id="2.30.40.10">
    <property type="entry name" value="Urease, subunit C, domain 1"/>
    <property type="match status" value="1"/>
</dbReference>
<dbReference type="InterPro" id="IPR032466">
    <property type="entry name" value="Metal_Hydrolase"/>
</dbReference>
<organism evidence="2 3">
    <name type="scientific">Caballeronia hypogeia</name>
    <dbReference type="NCBI Taxonomy" id="1777140"/>
    <lineage>
        <taxon>Bacteria</taxon>
        <taxon>Pseudomonadati</taxon>
        <taxon>Pseudomonadota</taxon>
        <taxon>Betaproteobacteria</taxon>
        <taxon>Burkholderiales</taxon>
        <taxon>Burkholderiaceae</taxon>
        <taxon>Caballeronia</taxon>
    </lineage>
</organism>
<feature type="domain" description="Amidohydrolase 3" evidence="1">
    <location>
        <begin position="51"/>
        <end position="213"/>
    </location>
</feature>
<gene>
    <name evidence="2" type="ORF">AWB79_05477</name>
</gene>
<keyword evidence="3" id="KW-1185">Reference proteome</keyword>
<feature type="domain" description="Amidohydrolase 3" evidence="1">
    <location>
        <begin position="365"/>
        <end position="465"/>
    </location>
</feature>
<dbReference type="AlphaFoldDB" id="A0A158CJ81"/>
<dbReference type="OrthoDB" id="9766983at2"/>
<dbReference type="SUPFAM" id="SSF51556">
    <property type="entry name" value="Metallo-dependent hydrolases"/>
    <property type="match status" value="1"/>
</dbReference>
<dbReference type="PANTHER" id="PTHR11647:SF1">
    <property type="entry name" value="COLLAPSIN RESPONSE MEDIATOR PROTEIN"/>
    <property type="match status" value="1"/>
</dbReference>
<evidence type="ECO:0000313" key="2">
    <source>
        <dbReference type="EMBL" id="SAK82385.1"/>
    </source>
</evidence>
<comment type="caution">
    <text evidence="2">The sequence shown here is derived from an EMBL/GenBank/DDBJ whole genome shotgun (WGS) entry which is preliminary data.</text>
</comment>
<evidence type="ECO:0000259" key="1">
    <source>
        <dbReference type="Pfam" id="PF07969"/>
    </source>
</evidence>
<dbReference type="InterPro" id="IPR011059">
    <property type="entry name" value="Metal-dep_hydrolase_composite"/>
</dbReference>
<sequence>MTDFTHTFDFIIAGGTVIDGTRKPRFDADIGVKDGRIAAIGNLSSSSAETVFDARGKVVAPGFIDSHTHDDRIVLTDPDMACKVSQGVTTVITGNCGISLAPARKDMSVPMPLSFLHIGGRSDTYCFETFVEYLDAIRRAPAAVNVAALVGHTTLRAVVMDSFDHEATATEIDAMQQLLDEALQAGAIGASTGTFYPPAAKASTSEVVEVCRPLTKAKAVYATHMRDEADESIAALNESFEIGRLLNVPVVVSHHKLKGERNFGKSAATLSLIHSAMQCQCVSLDCYPYSASSTMLHSDESKLEGRVLVATSETHPEQAGRLIGDIANDWGLSRAEAAKRMQPGSAIYFNMDEGDVRSILSFAATMIGSDGLPVGDNPHPRLWGTFPRVLGHYSREVGLFPLETAVWKMSGLTARTFGLADRGTVEVGKHADLVIFDAATVRDTATYDAPTSPAEGIDAVFVNGALTWSDGGHTGQRNGSVIVRLPKDAEAA</sequence>
<dbReference type="Gene3D" id="3.30.1490.130">
    <property type="entry name" value="D-aminoacylase. Domain 3"/>
    <property type="match status" value="1"/>
</dbReference>
<dbReference type="CDD" id="cd01297">
    <property type="entry name" value="D-aminoacylase"/>
    <property type="match status" value="1"/>
</dbReference>